<dbReference type="OrthoDB" id="9815286at2"/>
<dbReference type="KEGG" id="lalw:BTM29_03930"/>
<keyword evidence="9" id="KW-1185">Reference proteome</keyword>
<protein>
    <submittedName>
        <fullName evidence="8">PspC domain-containing protein</fullName>
    </submittedName>
</protein>
<evidence type="ECO:0000259" key="7">
    <source>
        <dbReference type="Pfam" id="PF04024"/>
    </source>
</evidence>
<organism evidence="8 9">
    <name type="scientific">Companilactobacillus allii</name>
    <dbReference type="NCBI Taxonomy" id="1847728"/>
    <lineage>
        <taxon>Bacteria</taxon>
        <taxon>Bacillati</taxon>
        <taxon>Bacillota</taxon>
        <taxon>Bacilli</taxon>
        <taxon>Lactobacillales</taxon>
        <taxon>Lactobacillaceae</taxon>
        <taxon>Companilactobacillus</taxon>
    </lineage>
</organism>
<proteinExistence type="predicted"/>
<keyword evidence="4 6" id="KW-1133">Transmembrane helix</keyword>
<keyword evidence="2" id="KW-1003">Cell membrane</keyword>
<keyword evidence="5 6" id="KW-0472">Membrane</keyword>
<evidence type="ECO:0000256" key="6">
    <source>
        <dbReference type="SAM" id="Phobius"/>
    </source>
</evidence>
<dbReference type="Proteomes" id="UP000187499">
    <property type="component" value="Chromosome"/>
</dbReference>
<evidence type="ECO:0000256" key="4">
    <source>
        <dbReference type="ARBA" id="ARBA00022989"/>
    </source>
</evidence>
<name>A0A1P8Q1Q1_9LACO</name>
<keyword evidence="3 6" id="KW-0812">Transmembrane</keyword>
<dbReference type="EMBL" id="CP019323">
    <property type="protein sequence ID" value="APX71756.1"/>
    <property type="molecule type" value="Genomic_DNA"/>
</dbReference>
<dbReference type="STRING" id="1847728.BTM29_03930"/>
<evidence type="ECO:0000256" key="5">
    <source>
        <dbReference type="ARBA" id="ARBA00023136"/>
    </source>
</evidence>
<evidence type="ECO:0000256" key="3">
    <source>
        <dbReference type="ARBA" id="ARBA00022692"/>
    </source>
</evidence>
<dbReference type="Pfam" id="PF04024">
    <property type="entry name" value="PspC"/>
    <property type="match status" value="1"/>
</dbReference>
<dbReference type="RefSeq" id="WP_076614260.1">
    <property type="nucleotide sequence ID" value="NZ_CP019323.1"/>
</dbReference>
<dbReference type="PANTHER" id="PTHR33885:SF3">
    <property type="entry name" value="PHAGE SHOCK PROTEIN C"/>
    <property type="match status" value="1"/>
</dbReference>
<evidence type="ECO:0000313" key="9">
    <source>
        <dbReference type="Proteomes" id="UP000187499"/>
    </source>
</evidence>
<accession>A0A1P8Q1Q1</accession>
<dbReference type="InterPro" id="IPR007168">
    <property type="entry name" value="Phageshock_PspC_N"/>
</dbReference>
<reference evidence="9" key="1">
    <citation type="submission" date="2016-12" db="EMBL/GenBank/DDBJ databases">
        <authorList>
            <person name="Jung M.Y."/>
            <person name="Lee S.H."/>
        </authorList>
    </citation>
    <scope>NUCLEOTIDE SEQUENCE [LARGE SCALE GENOMIC DNA]</scope>
    <source>
        <strain evidence="9">WiKim39</strain>
    </source>
</reference>
<dbReference type="GO" id="GO:0005886">
    <property type="term" value="C:plasma membrane"/>
    <property type="evidence" value="ECO:0007669"/>
    <property type="project" value="UniProtKB-SubCell"/>
</dbReference>
<gene>
    <name evidence="8" type="ORF">BTM29_03930</name>
</gene>
<feature type="domain" description="Phage shock protein PspC N-terminal" evidence="7">
    <location>
        <begin position="6"/>
        <end position="59"/>
    </location>
</feature>
<dbReference type="InterPro" id="IPR052027">
    <property type="entry name" value="PspC"/>
</dbReference>
<evidence type="ECO:0000256" key="2">
    <source>
        <dbReference type="ARBA" id="ARBA00022475"/>
    </source>
</evidence>
<evidence type="ECO:0000313" key="8">
    <source>
        <dbReference type="EMBL" id="APX71756.1"/>
    </source>
</evidence>
<evidence type="ECO:0000256" key="1">
    <source>
        <dbReference type="ARBA" id="ARBA00004162"/>
    </source>
</evidence>
<sequence>MHIPIKRSSNNKVLAGVVGGLAEHFGWNTAIARVLWVIISFTPISGIIAYLVLWLLMEKPDY</sequence>
<comment type="subcellular location">
    <subcellularLocation>
        <location evidence="1">Cell membrane</location>
        <topology evidence="1">Single-pass membrane protein</topology>
    </subcellularLocation>
</comment>
<dbReference type="PANTHER" id="PTHR33885">
    <property type="entry name" value="PHAGE SHOCK PROTEIN C"/>
    <property type="match status" value="1"/>
</dbReference>
<dbReference type="AlphaFoldDB" id="A0A1P8Q1Q1"/>
<feature type="transmembrane region" description="Helical" evidence="6">
    <location>
        <begin position="34"/>
        <end position="56"/>
    </location>
</feature>